<feature type="chain" id="PRO_5046073957" evidence="2">
    <location>
        <begin position="24"/>
        <end position="157"/>
    </location>
</feature>
<keyword evidence="1" id="KW-0175">Coiled coil</keyword>
<gene>
    <name evidence="3" type="ORF">JWV37_12500</name>
</gene>
<evidence type="ECO:0000256" key="1">
    <source>
        <dbReference type="SAM" id="Coils"/>
    </source>
</evidence>
<organism evidence="3 4">
    <name type="scientific">Sulfurospirillum tamanense</name>
    <dbReference type="NCBI Taxonomy" id="2813362"/>
    <lineage>
        <taxon>Bacteria</taxon>
        <taxon>Pseudomonadati</taxon>
        <taxon>Campylobacterota</taxon>
        <taxon>Epsilonproteobacteria</taxon>
        <taxon>Campylobacterales</taxon>
        <taxon>Sulfurospirillaceae</taxon>
        <taxon>Sulfurospirillum</taxon>
    </lineage>
</organism>
<keyword evidence="2" id="KW-0732">Signal</keyword>
<proteinExistence type="predicted"/>
<feature type="coiled-coil region" evidence="1">
    <location>
        <begin position="59"/>
        <end position="116"/>
    </location>
</feature>
<evidence type="ECO:0000256" key="2">
    <source>
        <dbReference type="SAM" id="SignalP"/>
    </source>
</evidence>
<sequence>MNYLKLLFSTFALLGLVATHSVADSHGGKKEANDTTIETVQKETKALLNTLADYTVEQRDQATKEIKEALKRLDKSTDVLEQRLENDWEQMNKTARKEAKEALKELRQQRIALAEQYGSFKTSSDQAWERMKKGFSDAYSSLANSWEKAQKAFDSNK</sequence>
<reference evidence="3" key="2">
    <citation type="submission" date="2021-02" db="EMBL/GenBank/DDBJ databases">
        <authorList>
            <person name="Merkel A.Y."/>
        </authorList>
    </citation>
    <scope>NUCLEOTIDE SEQUENCE</scope>
    <source>
        <strain evidence="3">T05b</strain>
    </source>
</reference>
<dbReference type="SUPFAM" id="SSF58113">
    <property type="entry name" value="Apolipoprotein A-I"/>
    <property type="match status" value="1"/>
</dbReference>
<dbReference type="Proteomes" id="UP000703590">
    <property type="component" value="Unassembled WGS sequence"/>
</dbReference>
<name>A0ABS2WVB9_9BACT</name>
<evidence type="ECO:0000313" key="3">
    <source>
        <dbReference type="EMBL" id="MBN2965599.1"/>
    </source>
</evidence>
<feature type="signal peptide" evidence="2">
    <location>
        <begin position="1"/>
        <end position="23"/>
    </location>
</feature>
<evidence type="ECO:0000313" key="4">
    <source>
        <dbReference type="Proteomes" id="UP000703590"/>
    </source>
</evidence>
<dbReference type="EMBL" id="JAFHKK010000052">
    <property type="protein sequence ID" value="MBN2965599.1"/>
    <property type="molecule type" value="Genomic_DNA"/>
</dbReference>
<keyword evidence="4" id="KW-1185">Reference proteome</keyword>
<comment type="caution">
    <text evidence="3">The sequence shown here is derived from an EMBL/GenBank/DDBJ whole genome shotgun (WGS) entry which is preliminary data.</text>
</comment>
<protein>
    <submittedName>
        <fullName evidence="3">Uncharacterized protein</fullName>
    </submittedName>
</protein>
<dbReference type="RefSeq" id="WP_205460201.1">
    <property type="nucleotide sequence ID" value="NZ_JAFHKK010000052.1"/>
</dbReference>
<reference evidence="3" key="1">
    <citation type="submission" date="2021-02" db="EMBL/GenBank/DDBJ databases">
        <title>Sulfurospirillum tamanensis sp. nov.</title>
        <authorList>
            <person name="Frolova A."/>
            <person name="Merkel A."/>
            <person name="Slobodkin A."/>
        </authorList>
    </citation>
    <scope>NUCLEOTIDE SEQUENCE</scope>
    <source>
        <strain evidence="3">T05b</strain>
    </source>
</reference>
<accession>A0ABS2WVB9</accession>